<keyword evidence="3" id="KW-1185">Reference proteome</keyword>
<dbReference type="AlphaFoldDB" id="A0A9P0KNQ9"/>
<comment type="caution">
    <text evidence="2">The sequence shown here is derived from an EMBL/GenBank/DDBJ whole genome shotgun (WGS) entry which is preliminary data.</text>
</comment>
<evidence type="ECO:0000313" key="2">
    <source>
        <dbReference type="EMBL" id="CAH1976565.1"/>
    </source>
</evidence>
<dbReference type="OrthoDB" id="8193855at2759"/>
<dbReference type="Pfam" id="PF13843">
    <property type="entry name" value="DDE_Tnp_1_7"/>
    <property type="match status" value="1"/>
</dbReference>
<name>A0A9P0KNQ9_ACAOB</name>
<dbReference type="Proteomes" id="UP001152888">
    <property type="component" value="Unassembled WGS sequence"/>
</dbReference>
<dbReference type="InterPro" id="IPR029526">
    <property type="entry name" value="PGBD"/>
</dbReference>
<dbReference type="PANTHER" id="PTHR46599:SF3">
    <property type="entry name" value="PIGGYBAC TRANSPOSABLE ELEMENT-DERIVED PROTEIN 4"/>
    <property type="match status" value="1"/>
</dbReference>
<protein>
    <recommendedName>
        <fullName evidence="1">PiggyBac transposable element-derived protein domain-containing protein</fullName>
    </recommendedName>
</protein>
<dbReference type="PANTHER" id="PTHR46599">
    <property type="entry name" value="PIGGYBAC TRANSPOSABLE ELEMENT-DERIVED PROTEIN 4"/>
    <property type="match status" value="1"/>
</dbReference>
<feature type="domain" description="PiggyBac transposable element-derived protein" evidence="1">
    <location>
        <begin position="325"/>
        <end position="563"/>
    </location>
</feature>
<reference evidence="2" key="1">
    <citation type="submission" date="2022-03" db="EMBL/GenBank/DDBJ databases">
        <authorList>
            <person name="Sayadi A."/>
        </authorList>
    </citation>
    <scope>NUCLEOTIDE SEQUENCE</scope>
</reference>
<evidence type="ECO:0000313" key="3">
    <source>
        <dbReference type="Proteomes" id="UP001152888"/>
    </source>
</evidence>
<organism evidence="2 3">
    <name type="scientific">Acanthoscelides obtectus</name>
    <name type="common">Bean weevil</name>
    <name type="synonym">Bruchus obtectus</name>
    <dbReference type="NCBI Taxonomy" id="200917"/>
    <lineage>
        <taxon>Eukaryota</taxon>
        <taxon>Metazoa</taxon>
        <taxon>Ecdysozoa</taxon>
        <taxon>Arthropoda</taxon>
        <taxon>Hexapoda</taxon>
        <taxon>Insecta</taxon>
        <taxon>Pterygota</taxon>
        <taxon>Neoptera</taxon>
        <taxon>Endopterygota</taxon>
        <taxon>Coleoptera</taxon>
        <taxon>Polyphaga</taxon>
        <taxon>Cucujiformia</taxon>
        <taxon>Chrysomeloidea</taxon>
        <taxon>Chrysomelidae</taxon>
        <taxon>Bruchinae</taxon>
        <taxon>Bruchini</taxon>
        <taxon>Acanthoscelides</taxon>
    </lineage>
</organism>
<gene>
    <name evidence="2" type="ORF">ACAOBT_LOCUS12190</name>
</gene>
<proteinExistence type="predicted"/>
<evidence type="ECO:0000259" key="1">
    <source>
        <dbReference type="Pfam" id="PF13843"/>
    </source>
</evidence>
<dbReference type="EMBL" id="CAKOFQ010006849">
    <property type="protein sequence ID" value="CAH1976565.1"/>
    <property type="molecule type" value="Genomic_DNA"/>
</dbReference>
<accession>A0A9P0KNQ9</accession>
<sequence length="601" mass="70035">MHVFGRSARQVPYLEDARCCVLLDLTGSVLEPINLNTEEPGFGSAILRKAPQLEKRILNRSYYYINRASYLAIIADETRDISGKTQVVTIFRYVFNGEPVERFWNYMNPKKCDADTLTRHILSVVDPLIGNFHNKLISQSYDGAAVINKSYNSSKFEKIAFVLFRRKKKWSIAELESMSLADIYKIVEDVDEVPSDNESVLDDLDAVMSDEIPITQENADLNNDLFNLRNMDVIFEDLIEDENCSLDNAQWESDDDIPLARRNDIFLPCYWTKDTVYINKPSKFEEEAGPNLPDIIETPTDVFLHLFSEDLIDHIVFQTNLYCVQLQETFLSSLKPNEFQSVDESMIRFKGRSSIRQYMPMKPIKRGYEVWVRADSSGYMCEFQIYTGKVDHAPEKKLGERVVIDLSRNLVGKNHKIYFDNFFNSVELQRQLINNKIYSCSTLRNCRKHCPEFKSDKDMKRGEVDWHVSKDGLVALKWVDRRSILMLGNHNDPSVLDTASRKRKDGSPEDIPCPQMVCEYNAHMGYVDRFDMLKSLYEVNRKAHKWWHRILFYFLDACVVNSFILFQLRSCSHNSNLMPRVYVRKTSREQVDLSKYKDAYE</sequence>